<dbReference type="Proteomes" id="UP000183410">
    <property type="component" value="Unassembled WGS sequence"/>
</dbReference>
<dbReference type="Pfam" id="PF13416">
    <property type="entry name" value="SBP_bac_8"/>
    <property type="match status" value="1"/>
</dbReference>
<dbReference type="Gene3D" id="3.40.190.10">
    <property type="entry name" value="Periplasmic binding protein-like II"/>
    <property type="match status" value="1"/>
</dbReference>
<dbReference type="PANTHER" id="PTHR43649:SF12">
    <property type="entry name" value="DIACETYLCHITOBIOSE BINDING PROTEIN DASA"/>
    <property type="match status" value="1"/>
</dbReference>
<keyword evidence="2" id="KW-0813">Transport</keyword>
<sequence>MKKYGLVLLSVVLLLGLLSACGGNGKNNNGAAKANKENANNTPSAEVAAESKEPVELEMSVWGSDAQVALYDELAEEYNKLHPNVTVKTTVIPWADYQQKLAIMAATKTSPDIVWISERMIPQFMNGGQLLDISSVKEDAAYAFDDIIPSTLTAFEKDGKLYGIPFSTPPQVVFYNKNLFEANGLKSPMQLYEEGNWTYDEMVKASEAISKPQEGVYGVKFIQNSSNWSDNLIPLIWAMGGEIFNEDTTQFAMNTPETAKAINLFKGLLDKKAHPSIGEQLTFDTGKLGMAFENVTRTSAYRDKVDFEWDIAPLPEGDHGVKMPIGFGGYSIFKDAEYPEEALEYLKFISNKENAAKVAEFFVPQRESVLYSDEYLNKFPFPTVETMKVAAYDRLAKGTIRPSHPNWVKIDEQVTLNLDAILLGSTTTEQALKNMEDSINPLLK</sequence>
<accession>A0A1I1XYY1</accession>
<dbReference type="CDD" id="cd13585">
    <property type="entry name" value="PBP2_TMBP_like"/>
    <property type="match status" value="1"/>
</dbReference>
<dbReference type="AlphaFoldDB" id="A0A1I1XYY1"/>
<evidence type="ECO:0000313" key="3">
    <source>
        <dbReference type="Proteomes" id="UP000183410"/>
    </source>
</evidence>
<dbReference type="OrthoDB" id="9782846at2"/>
<keyword evidence="1" id="KW-0732">Signal</keyword>
<dbReference type="PANTHER" id="PTHR43649">
    <property type="entry name" value="ARABINOSE-BINDING PROTEIN-RELATED"/>
    <property type="match status" value="1"/>
</dbReference>
<evidence type="ECO:0000256" key="1">
    <source>
        <dbReference type="SAM" id="SignalP"/>
    </source>
</evidence>
<keyword evidence="3" id="KW-1185">Reference proteome</keyword>
<dbReference type="PROSITE" id="PS51257">
    <property type="entry name" value="PROKAR_LIPOPROTEIN"/>
    <property type="match status" value="1"/>
</dbReference>
<feature type="signal peptide" evidence="1">
    <location>
        <begin position="1"/>
        <end position="20"/>
    </location>
</feature>
<protein>
    <submittedName>
        <fullName evidence="2">Multiple sugar transport system substrate-binding protein</fullName>
    </submittedName>
</protein>
<reference evidence="3" key="1">
    <citation type="submission" date="2016-10" db="EMBL/GenBank/DDBJ databases">
        <authorList>
            <person name="Varghese N."/>
            <person name="Submissions S."/>
        </authorList>
    </citation>
    <scope>NUCLEOTIDE SEQUENCE [LARGE SCALE GENOMIC DNA]</scope>
    <source>
        <strain evidence="3">CGMCC 1.10223</strain>
    </source>
</reference>
<keyword evidence="2" id="KW-0762">Sugar transport</keyword>
<evidence type="ECO:0000313" key="2">
    <source>
        <dbReference type="EMBL" id="SFE11968.1"/>
    </source>
</evidence>
<dbReference type="EMBL" id="FONN01000001">
    <property type="protein sequence ID" value="SFE11968.1"/>
    <property type="molecule type" value="Genomic_DNA"/>
</dbReference>
<dbReference type="InterPro" id="IPR006059">
    <property type="entry name" value="SBP"/>
</dbReference>
<gene>
    <name evidence="2" type="ORF">SAMN04487969_101157</name>
</gene>
<proteinExistence type="predicted"/>
<feature type="chain" id="PRO_5039068154" evidence="1">
    <location>
        <begin position="21"/>
        <end position="444"/>
    </location>
</feature>
<dbReference type="SUPFAM" id="SSF53850">
    <property type="entry name" value="Periplasmic binding protein-like II"/>
    <property type="match status" value="1"/>
</dbReference>
<dbReference type="RefSeq" id="WP_052736920.1">
    <property type="nucleotide sequence ID" value="NZ_FONN01000001.1"/>
</dbReference>
<name>A0A1I1XYY1_9BACL</name>
<dbReference type="InterPro" id="IPR050490">
    <property type="entry name" value="Bact_solute-bd_prot1"/>
</dbReference>
<organism evidence="2 3">
    <name type="scientific">Paenibacillus algorifonticola</name>
    <dbReference type="NCBI Taxonomy" id="684063"/>
    <lineage>
        <taxon>Bacteria</taxon>
        <taxon>Bacillati</taxon>
        <taxon>Bacillota</taxon>
        <taxon>Bacilli</taxon>
        <taxon>Bacillales</taxon>
        <taxon>Paenibacillaceae</taxon>
        <taxon>Paenibacillus</taxon>
    </lineage>
</organism>